<organism evidence="1 2">
    <name type="scientific">Brevundimonas nasdae</name>
    <dbReference type="NCBI Taxonomy" id="172043"/>
    <lineage>
        <taxon>Bacteria</taxon>
        <taxon>Pseudomonadati</taxon>
        <taxon>Pseudomonadota</taxon>
        <taxon>Alphaproteobacteria</taxon>
        <taxon>Caulobacterales</taxon>
        <taxon>Caulobacteraceae</taxon>
        <taxon>Brevundimonas</taxon>
    </lineage>
</organism>
<sequence length="159" mass="18316">MRGYLRKIRKTRPHETILERARKRARRQGFPYTLRRQDIALPARCPVLGIPLRVGQSRSPASPSLDRIDPGQGYVPGNVRVISDHANKLKGNRRLADIRSMSLKGPLARRAKYQAVAAYMEREALLVEVRQKAAQEPRPDNPWQVIADFLEQRFRHFSV</sequence>
<evidence type="ECO:0000313" key="1">
    <source>
        <dbReference type="EMBL" id="KIC55992.1"/>
    </source>
</evidence>
<reference evidence="1 2" key="1">
    <citation type="submission" date="2014-12" db="EMBL/GenBank/DDBJ databases">
        <title>Genome sequencing of Brevundimonas nasdae TPW30.</title>
        <authorList>
            <person name="Tan P.W."/>
            <person name="Chan K.-G."/>
        </authorList>
    </citation>
    <scope>NUCLEOTIDE SEQUENCE [LARGE SCALE GENOMIC DNA]</scope>
    <source>
        <strain evidence="1 2">TPW30</strain>
    </source>
</reference>
<comment type="caution">
    <text evidence="1">The sequence shown here is derived from an EMBL/GenBank/DDBJ whole genome shotgun (WGS) entry which is preliminary data.</text>
</comment>
<dbReference type="EMBL" id="JWSY01000027">
    <property type="protein sequence ID" value="KIC55992.1"/>
    <property type="molecule type" value="Genomic_DNA"/>
</dbReference>
<evidence type="ECO:0000313" key="2">
    <source>
        <dbReference type="Proteomes" id="UP000031166"/>
    </source>
</evidence>
<proteinExistence type="predicted"/>
<dbReference type="AlphaFoldDB" id="A0A0B4CHN1"/>
<protein>
    <submittedName>
        <fullName evidence="1">Uncharacterized protein</fullName>
    </submittedName>
</protein>
<name>A0A0B4CHN1_9CAUL</name>
<dbReference type="Proteomes" id="UP000031166">
    <property type="component" value="Unassembled WGS sequence"/>
</dbReference>
<dbReference type="STRING" id="172043.RM53_14010"/>
<accession>A0A0B4CHN1</accession>
<gene>
    <name evidence="1" type="ORF">RM53_14010</name>
</gene>